<protein>
    <submittedName>
        <fullName evidence="2">Uncharacterized protein</fullName>
    </submittedName>
</protein>
<evidence type="ECO:0000313" key="3">
    <source>
        <dbReference type="Proteomes" id="UP000018817"/>
    </source>
</evidence>
<keyword evidence="1" id="KW-0175">Coiled coil</keyword>
<dbReference type="AlphaFoldDB" id="W2QSC4"/>
<dbReference type="OrthoDB" id="124848at2759"/>
<dbReference type="VEuPathDB" id="FungiDB:PPTG_06324"/>
<reference evidence="2 3" key="2">
    <citation type="submission" date="2013-11" db="EMBL/GenBank/DDBJ databases">
        <title>The Genome Sequence of Phytophthora parasitica INRA-310.</title>
        <authorList>
            <consortium name="The Broad Institute Genomics Platform"/>
            <person name="Russ C."/>
            <person name="Tyler B."/>
            <person name="Panabieres F."/>
            <person name="Shan W."/>
            <person name="Tripathy S."/>
            <person name="Grunwald N."/>
            <person name="Machado M."/>
            <person name="Johnson C.S."/>
            <person name="Arredondo F."/>
            <person name="Hong C."/>
            <person name="Coffey M."/>
            <person name="Young S.K."/>
            <person name="Zeng Q."/>
            <person name="Gargeya S."/>
            <person name="Fitzgerald M."/>
            <person name="Abouelleil A."/>
            <person name="Alvarado L."/>
            <person name="Chapman S.B."/>
            <person name="Gainer-Dewar J."/>
            <person name="Goldberg J."/>
            <person name="Griggs A."/>
            <person name="Gujja S."/>
            <person name="Hansen M."/>
            <person name="Howarth C."/>
            <person name="Imamovic A."/>
            <person name="Ireland A."/>
            <person name="Larimer J."/>
            <person name="McCowan C."/>
            <person name="Murphy C."/>
            <person name="Pearson M."/>
            <person name="Poon T.W."/>
            <person name="Priest M."/>
            <person name="Roberts A."/>
            <person name="Saif S."/>
            <person name="Shea T."/>
            <person name="Sykes S."/>
            <person name="Wortman J."/>
            <person name="Nusbaum C."/>
            <person name="Birren B."/>
        </authorList>
    </citation>
    <scope>NUCLEOTIDE SEQUENCE [LARGE SCALE GENOMIC DNA]</scope>
    <source>
        <strain evidence="2 3">INRA-310</strain>
    </source>
</reference>
<organism evidence="2 3">
    <name type="scientific">Phytophthora nicotianae (strain INRA-310)</name>
    <name type="common">Phytophthora parasitica</name>
    <dbReference type="NCBI Taxonomy" id="761204"/>
    <lineage>
        <taxon>Eukaryota</taxon>
        <taxon>Sar</taxon>
        <taxon>Stramenopiles</taxon>
        <taxon>Oomycota</taxon>
        <taxon>Peronosporomycetes</taxon>
        <taxon>Peronosporales</taxon>
        <taxon>Peronosporaceae</taxon>
        <taxon>Phytophthora</taxon>
    </lineage>
</organism>
<dbReference type="GeneID" id="20176302"/>
<dbReference type="EMBL" id="KI669569">
    <property type="protein sequence ID" value="ETN16102.1"/>
    <property type="molecule type" value="Genomic_DNA"/>
</dbReference>
<accession>W2QSC4</accession>
<name>W2QSC4_PHYN3</name>
<evidence type="ECO:0000313" key="2">
    <source>
        <dbReference type="EMBL" id="ETN16102.1"/>
    </source>
</evidence>
<gene>
    <name evidence="2" type="ORF">PPTG_06324</name>
</gene>
<feature type="coiled-coil region" evidence="1">
    <location>
        <begin position="103"/>
        <end position="148"/>
    </location>
</feature>
<evidence type="ECO:0000256" key="1">
    <source>
        <dbReference type="SAM" id="Coils"/>
    </source>
</evidence>
<proteinExistence type="predicted"/>
<dbReference type="OMA" id="PRIQARW"/>
<reference evidence="3" key="1">
    <citation type="submission" date="2011-12" db="EMBL/GenBank/DDBJ databases">
        <authorList>
            <consortium name="The Broad Institute Genome Sequencing Platform"/>
            <person name="Russ C."/>
            <person name="Tyler B."/>
            <person name="Panabieres F."/>
            <person name="Shan W."/>
            <person name="Tripathy S."/>
            <person name="Grunwald N."/>
            <person name="Machado M."/>
            <person name="Young S.K."/>
            <person name="Zeng Q."/>
            <person name="Gargeya S."/>
            <person name="Fitzgerald M."/>
            <person name="Haas B."/>
            <person name="Abouelleil A."/>
            <person name="Alvarado L."/>
            <person name="Arachchi H.M."/>
            <person name="Berlin A."/>
            <person name="Chapman S.B."/>
            <person name="Gearin G."/>
            <person name="Goldberg J."/>
            <person name="Griggs A."/>
            <person name="Gujja S."/>
            <person name="Hansen M."/>
            <person name="Heiman D."/>
            <person name="Howarth C."/>
            <person name="Larimer J."/>
            <person name="Lui A."/>
            <person name="MacDonald P.J.P."/>
            <person name="McCowen C."/>
            <person name="Montmayeur A."/>
            <person name="Murphy C."/>
            <person name="Neiman D."/>
            <person name="Pearson M."/>
            <person name="Priest M."/>
            <person name="Roberts A."/>
            <person name="Saif S."/>
            <person name="Shea T."/>
            <person name="Sisk P."/>
            <person name="Stolte C."/>
            <person name="Sykes S."/>
            <person name="Wortman J."/>
            <person name="Nusbaum C."/>
            <person name="Birren B."/>
        </authorList>
    </citation>
    <scope>NUCLEOTIDE SEQUENCE [LARGE SCALE GENOMIC DNA]</scope>
    <source>
        <strain evidence="3">INRA-310</strain>
    </source>
</reference>
<dbReference type="RefSeq" id="XP_008898473.1">
    <property type="nucleotide sequence ID" value="XM_008900225.1"/>
</dbReference>
<dbReference type="Proteomes" id="UP000018817">
    <property type="component" value="Unassembled WGS sequence"/>
</dbReference>
<sequence length="322" mass="36609">MEEADEAMIPHSGRPQGPPIAIHPPLPPFMDHDLRLEETTTRTAVIHGGSGETSRQVEALAQHSAAVQHRTAEQLGQVQEQLERLAAKTSEYLQAQHDRQSALLEQQEEIKRQMDEHRQFLEEQYRLLRAAEEAVGRQGRRLENLAEAVQPRIQARWGAFAQGAATTEDSRLPEAPAVTVAIGTNLPVHPINRGSSKKEKRDFMDSYAFYMRRMQALNQGTEAKVFVMPLSSCIEQGTMVRICGFELFKEEKNVTEAEWRDYFLSARLPDNTAYKTLGREVKNLCIDTELQDVESRLSRLMADFYEIVDRLNIEDIVQAEPK</sequence>